<dbReference type="AlphaFoldDB" id="A0AAV5IZ61"/>
<accession>A0AAV5IZ61</accession>
<protein>
    <submittedName>
        <fullName evidence="1">Uncharacterized protein</fullName>
    </submittedName>
</protein>
<comment type="caution">
    <text evidence="1">The sequence shown here is derived from an EMBL/GenBank/DDBJ whole genome shotgun (WGS) entry which is preliminary data.</text>
</comment>
<dbReference type="EMBL" id="BPVZ01000026">
    <property type="protein sequence ID" value="GKV07147.1"/>
    <property type="molecule type" value="Genomic_DNA"/>
</dbReference>
<gene>
    <name evidence="1" type="ORF">SLEP1_g18948</name>
</gene>
<evidence type="ECO:0000313" key="2">
    <source>
        <dbReference type="Proteomes" id="UP001054252"/>
    </source>
</evidence>
<organism evidence="1 2">
    <name type="scientific">Rubroshorea leprosula</name>
    <dbReference type="NCBI Taxonomy" id="152421"/>
    <lineage>
        <taxon>Eukaryota</taxon>
        <taxon>Viridiplantae</taxon>
        <taxon>Streptophyta</taxon>
        <taxon>Embryophyta</taxon>
        <taxon>Tracheophyta</taxon>
        <taxon>Spermatophyta</taxon>
        <taxon>Magnoliopsida</taxon>
        <taxon>eudicotyledons</taxon>
        <taxon>Gunneridae</taxon>
        <taxon>Pentapetalae</taxon>
        <taxon>rosids</taxon>
        <taxon>malvids</taxon>
        <taxon>Malvales</taxon>
        <taxon>Dipterocarpaceae</taxon>
        <taxon>Rubroshorea</taxon>
    </lineage>
</organism>
<dbReference type="Proteomes" id="UP001054252">
    <property type="component" value="Unassembled WGS sequence"/>
</dbReference>
<keyword evidence="2" id="KW-1185">Reference proteome</keyword>
<proteinExistence type="predicted"/>
<reference evidence="1 2" key="1">
    <citation type="journal article" date="2021" name="Commun. Biol.">
        <title>The genome of Shorea leprosula (Dipterocarpaceae) highlights the ecological relevance of drought in aseasonal tropical rainforests.</title>
        <authorList>
            <person name="Ng K.K.S."/>
            <person name="Kobayashi M.J."/>
            <person name="Fawcett J.A."/>
            <person name="Hatakeyama M."/>
            <person name="Paape T."/>
            <person name="Ng C.H."/>
            <person name="Ang C.C."/>
            <person name="Tnah L.H."/>
            <person name="Lee C.T."/>
            <person name="Nishiyama T."/>
            <person name="Sese J."/>
            <person name="O'Brien M.J."/>
            <person name="Copetti D."/>
            <person name="Mohd Noor M.I."/>
            <person name="Ong R.C."/>
            <person name="Putra M."/>
            <person name="Sireger I.Z."/>
            <person name="Indrioko S."/>
            <person name="Kosugi Y."/>
            <person name="Izuno A."/>
            <person name="Isagi Y."/>
            <person name="Lee S.L."/>
            <person name="Shimizu K.K."/>
        </authorList>
    </citation>
    <scope>NUCLEOTIDE SEQUENCE [LARGE SCALE GENOMIC DNA]</scope>
    <source>
        <strain evidence="1">214</strain>
    </source>
</reference>
<evidence type="ECO:0000313" key="1">
    <source>
        <dbReference type="EMBL" id="GKV07147.1"/>
    </source>
</evidence>
<name>A0AAV5IZ61_9ROSI</name>
<sequence>MVKKNDDGSEPPDSALLFLPCTKQEASHQLRHRLHHPFEKTEFPDLLCSVPHRLLLLVWVRISLIFGFLDFSFHARRPPPNPPASVCLLQILVLDPSVT</sequence>